<accession>A0ABN2GEU0</accession>
<proteinExistence type="predicted"/>
<evidence type="ECO:0000313" key="2">
    <source>
        <dbReference type="Proteomes" id="UP001500280"/>
    </source>
</evidence>
<sequence length="81" mass="8794">MEQATADLAKRQGIQAAAVKVVSAEEVTWSDGSLGCPEPGMRYTQALVNGMRIILEADGKRYEYHSGGPRAPFLCENPQAR</sequence>
<gene>
    <name evidence="1" type="ORF">GCM10009745_10670</name>
</gene>
<comment type="caution">
    <text evidence="1">The sequence shown here is derived from an EMBL/GenBank/DDBJ whole genome shotgun (WGS) entry which is preliminary data.</text>
</comment>
<evidence type="ECO:0000313" key="1">
    <source>
        <dbReference type="EMBL" id="GAA1670071.1"/>
    </source>
</evidence>
<keyword evidence="2" id="KW-1185">Reference proteome</keyword>
<dbReference type="EMBL" id="BAAANF010000003">
    <property type="protein sequence ID" value="GAA1670071.1"/>
    <property type="molecule type" value="Genomic_DNA"/>
</dbReference>
<reference evidence="1 2" key="1">
    <citation type="journal article" date="2019" name="Int. J. Syst. Evol. Microbiol.">
        <title>The Global Catalogue of Microorganisms (GCM) 10K type strain sequencing project: providing services to taxonomists for standard genome sequencing and annotation.</title>
        <authorList>
            <consortium name="The Broad Institute Genomics Platform"/>
            <consortium name="The Broad Institute Genome Sequencing Center for Infectious Disease"/>
            <person name="Wu L."/>
            <person name="Ma J."/>
        </authorList>
    </citation>
    <scope>NUCLEOTIDE SEQUENCE [LARGE SCALE GENOMIC DNA]</scope>
    <source>
        <strain evidence="1 2">JCM 14307</strain>
    </source>
</reference>
<organism evidence="1 2">
    <name type="scientific">Kribbella yunnanensis</name>
    <dbReference type="NCBI Taxonomy" id="190194"/>
    <lineage>
        <taxon>Bacteria</taxon>
        <taxon>Bacillati</taxon>
        <taxon>Actinomycetota</taxon>
        <taxon>Actinomycetes</taxon>
        <taxon>Propionibacteriales</taxon>
        <taxon>Kribbellaceae</taxon>
        <taxon>Kribbella</taxon>
    </lineage>
</organism>
<name>A0ABN2GEU0_9ACTN</name>
<dbReference type="Proteomes" id="UP001500280">
    <property type="component" value="Unassembled WGS sequence"/>
</dbReference>
<protein>
    <submittedName>
        <fullName evidence="1">Uncharacterized protein</fullName>
    </submittedName>
</protein>